<dbReference type="GO" id="GO:0016301">
    <property type="term" value="F:kinase activity"/>
    <property type="evidence" value="ECO:0007669"/>
    <property type="project" value="UniProtKB-KW"/>
</dbReference>
<evidence type="ECO:0000256" key="4">
    <source>
        <dbReference type="ARBA" id="ARBA00022679"/>
    </source>
</evidence>
<evidence type="ECO:0000313" key="10">
    <source>
        <dbReference type="EMBL" id="MBC3809882.1"/>
    </source>
</evidence>
<feature type="transmembrane region" description="Helical" evidence="7">
    <location>
        <begin position="342"/>
        <end position="362"/>
    </location>
</feature>
<organism evidence="10 11">
    <name type="scientific">Undibacterium aquatile</name>
    <dbReference type="NCBI Taxonomy" id="1537398"/>
    <lineage>
        <taxon>Bacteria</taxon>
        <taxon>Pseudomonadati</taxon>
        <taxon>Pseudomonadota</taxon>
        <taxon>Betaproteobacteria</taxon>
        <taxon>Burkholderiales</taxon>
        <taxon>Oxalobacteraceae</taxon>
        <taxon>Undibacterium</taxon>
    </lineage>
</organism>
<dbReference type="InterPro" id="IPR011622">
    <property type="entry name" value="7TMR_DISM_rcpt_extracell_dom2"/>
</dbReference>
<dbReference type="InterPro" id="IPR003661">
    <property type="entry name" value="HisK_dim/P_dom"/>
</dbReference>
<dbReference type="InterPro" id="IPR005467">
    <property type="entry name" value="His_kinase_dom"/>
</dbReference>
<dbReference type="SUPFAM" id="SSF47384">
    <property type="entry name" value="Homodimeric domain of signal transducing histidine kinase"/>
    <property type="match status" value="1"/>
</dbReference>
<dbReference type="InterPro" id="IPR003594">
    <property type="entry name" value="HATPase_dom"/>
</dbReference>
<reference evidence="10 11" key="1">
    <citation type="submission" date="2020-08" db="EMBL/GenBank/DDBJ databases">
        <title>Novel species isolated from subtropical streams in China.</title>
        <authorList>
            <person name="Lu H."/>
        </authorList>
    </citation>
    <scope>NUCLEOTIDE SEQUENCE [LARGE SCALE GENOMIC DNA]</scope>
    <source>
        <strain evidence="10 11">CCTCC AB 2015119</strain>
    </source>
</reference>
<keyword evidence="7" id="KW-0812">Transmembrane</keyword>
<dbReference type="Pfam" id="PF02518">
    <property type="entry name" value="HATPase_c"/>
    <property type="match status" value="1"/>
</dbReference>
<evidence type="ECO:0000256" key="5">
    <source>
        <dbReference type="ARBA" id="ARBA00022777"/>
    </source>
</evidence>
<evidence type="ECO:0000256" key="6">
    <source>
        <dbReference type="ARBA" id="ARBA00023012"/>
    </source>
</evidence>
<protein>
    <recommendedName>
        <fullName evidence="2">histidine kinase</fullName>
        <ecNumber evidence="2">2.7.13.3</ecNumber>
    </recommendedName>
</protein>
<dbReference type="Pfam" id="PF00512">
    <property type="entry name" value="HisKA"/>
    <property type="match status" value="1"/>
</dbReference>
<feature type="transmembrane region" description="Helical" evidence="7">
    <location>
        <begin position="258"/>
        <end position="276"/>
    </location>
</feature>
<dbReference type="EMBL" id="JACOFT010000001">
    <property type="protein sequence ID" value="MBC3809882.1"/>
    <property type="molecule type" value="Genomic_DNA"/>
</dbReference>
<keyword evidence="7" id="KW-1133">Transmembrane helix</keyword>
<evidence type="ECO:0000313" key="11">
    <source>
        <dbReference type="Proteomes" id="UP000637632"/>
    </source>
</evidence>
<dbReference type="PANTHER" id="PTHR43711:SF31">
    <property type="entry name" value="HISTIDINE KINASE"/>
    <property type="match status" value="1"/>
</dbReference>
<dbReference type="PANTHER" id="PTHR43711">
    <property type="entry name" value="TWO-COMPONENT HISTIDINE KINASE"/>
    <property type="match status" value="1"/>
</dbReference>
<dbReference type="CDD" id="cd00082">
    <property type="entry name" value="HisKA"/>
    <property type="match status" value="1"/>
</dbReference>
<dbReference type="Proteomes" id="UP000637632">
    <property type="component" value="Unassembled WGS sequence"/>
</dbReference>
<dbReference type="EC" id="2.7.13.3" evidence="2"/>
<keyword evidence="5 10" id="KW-0418">Kinase</keyword>
<evidence type="ECO:0000256" key="1">
    <source>
        <dbReference type="ARBA" id="ARBA00000085"/>
    </source>
</evidence>
<evidence type="ECO:0000259" key="9">
    <source>
        <dbReference type="PROSITE" id="PS50109"/>
    </source>
</evidence>
<dbReference type="InterPro" id="IPR004358">
    <property type="entry name" value="Sig_transdc_His_kin-like_C"/>
</dbReference>
<keyword evidence="8" id="KW-0732">Signal</keyword>
<keyword evidence="4" id="KW-0808">Transferase</keyword>
<feature type="transmembrane region" description="Helical" evidence="7">
    <location>
        <begin position="314"/>
        <end position="335"/>
    </location>
</feature>
<dbReference type="SUPFAM" id="SSF55874">
    <property type="entry name" value="ATPase domain of HSP90 chaperone/DNA topoisomerase II/histidine kinase"/>
    <property type="match status" value="1"/>
</dbReference>
<dbReference type="InterPro" id="IPR036890">
    <property type="entry name" value="HATPase_C_sf"/>
</dbReference>
<feature type="transmembrane region" description="Helical" evidence="7">
    <location>
        <begin position="189"/>
        <end position="213"/>
    </location>
</feature>
<dbReference type="PRINTS" id="PR00344">
    <property type="entry name" value="BCTRLSENSOR"/>
</dbReference>
<evidence type="ECO:0000256" key="3">
    <source>
        <dbReference type="ARBA" id="ARBA00022553"/>
    </source>
</evidence>
<accession>A0ABR6XAI7</accession>
<feature type="transmembrane region" description="Helical" evidence="7">
    <location>
        <begin position="220"/>
        <end position="246"/>
    </location>
</feature>
<dbReference type="SMART" id="SM00387">
    <property type="entry name" value="HATPase_c"/>
    <property type="match status" value="1"/>
</dbReference>
<feature type="signal peptide" evidence="8">
    <location>
        <begin position="1"/>
        <end position="28"/>
    </location>
</feature>
<dbReference type="PROSITE" id="PS50109">
    <property type="entry name" value="HIS_KIN"/>
    <property type="match status" value="1"/>
</dbReference>
<dbReference type="SMART" id="SM00388">
    <property type="entry name" value="HisKA"/>
    <property type="match status" value="1"/>
</dbReference>
<dbReference type="InterPro" id="IPR050736">
    <property type="entry name" value="Sensor_HK_Regulatory"/>
</dbReference>
<dbReference type="Gene3D" id="3.30.565.10">
    <property type="entry name" value="Histidine kinase-like ATPase, C-terminal domain"/>
    <property type="match status" value="1"/>
</dbReference>
<comment type="caution">
    <text evidence="10">The sequence shown here is derived from an EMBL/GenBank/DDBJ whole genome shotgun (WGS) entry which is preliminary data.</text>
</comment>
<dbReference type="Pfam" id="PF07695">
    <property type="entry name" value="7TMR-DISM_7TM"/>
    <property type="match status" value="1"/>
</dbReference>
<keyword evidence="6" id="KW-0902">Two-component regulatory system</keyword>
<evidence type="ECO:0000256" key="7">
    <source>
        <dbReference type="SAM" id="Phobius"/>
    </source>
</evidence>
<name>A0ABR6XAI7_9BURK</name>
<sequence length="681" mass="76829">MHTARYRRFFIFALLLLSFLLKGLTAQAAVTLLEKGEQKIPLHNNFLLFEDTTGKLDIQDILSPEIARQFKPLSKNLSAGYSESAFWLRLDLQRSSADSNKMWLLEMMPIMLDDIRMYRRGKDGSMEIQRAGDHIAFSQQEIRHHYPIFKLYLQDTETTTVYLRIQSTSSVFFRAVLWTPNKFTETSDYIASLMGIYYGVMLAMIIYNAILLITYRDISMFYYLLLSFGTLAAGMSINGHIGMFIAPDWPWLVDIMPALLPQLIILVSSLFISSFLRLKETMPFFYKAFKIMQVMVLIFIALILAGYNTTIAEFVQLVGLVQVIFFLPICFLAGLRGYLPGYIVCVASVSWVVSIFLLPLRNLGILESSWITDYGFQIGSAMEAILLALAQAYRISLIKKESVDIQRQLLKISQQAEYELEAKVQLRTAELDDAVQRMKLLDKEKDDILGIAAHDLKNPLTSIIGMSDLLRKMRHQISEEQQHQYLERISNSGQRMMHIVTNLLDVNALESGHFHLSAQTVDFGQLLRDIIQQYESALKAKNLHTVVDIDSSVFVTADLNACIRIFDNLLSNAIKFSPAEKTIWLTINQHNGMGRFEVRDEGPGLSSEDQQHLFTKFSKLSPTPTAGEHSSGLGLSIVKKLSEAQDGCVRCVSTLGAGTSFMVELPLAAVSPAQVQVLTGT</sequence>
<evidence type="ECO:0000256" key="8">
    <source>
        <dbReference type="SAM" id="SignalP"/>
    </source>
</evidence>
<feature type="domain" description="Histidine kinase" evidence="9">
    <location>
        <begin position="451"/>
        <end position="669"/>
    </location>
</feature>
<proteinExistence type="predicted"/>
<dbReference type="InterPro" id="IPR036097">
    <property type="entry name" value="HisK_dim/P_sf"/>
</dbReference>
<comment type="catalytic activity">
    <reaction evidence="1">
        <text>ATP + protein L-histidine = ADP + protein N-phospho-L-histidine.</text>
        <dbReference type="EC" id="2.7.13.3"/>
    </reaction>
</comment>
<dbReference type="RefSeq" id="WP_190476526.1">
    <property type="nucleotide sequence ID" value="NZ_JACOFT010000001.1"/>
</dbReference>
<feature type="chain" id="PRO_5046186357" description="histidine kinase" evidence="8">
    <location>
        <begin position="29"/>
        <end position="681"/>
    </location>
</feature>
<dbReference type="CDD" id="cd00075">
    <property type="entry name" value="HATPase"/>
    <property type="match status" value="1"/>
</dbReference>
<evidence type="ECO:0000256" key="2">
    <source>
        <dbReference type="ARBA" id="ARBA00012438"/>
    </source>
</evidence>
<keyword evidence="11" id="KW-1185">Reference proteome</keyword>
<dbReference type="Pfam" id="PF07696">
    <property type="entry name" value="7TMR-DISMED2"/>
    <property type="match status" value="1"/>
</dbReference>
<dbReference type="InterPro" id="IPR011623">
    <property type="entry name" value="7TMR_DISM_rcpt_extracell_dom1"/>
</dbReference>
<gene>
    <name evidence="10" type="ORF">H8K26_00385</name>
</gene>
<keyword evidence="7" id="KW-0472">Membrane</keyword>
<feature type="transmembrane region" description="Helical" evidence="7">
    <location>
        <begin position="288"/>
        <end position="308"/>
    </location>
</feature>
<dbReference type="Gene3D" id="1.10.287.130">
    <property type="match status" value="1"/>
</dbReference>
<keyword evidence="3" id="KW-0597">Phosphoprotein</keyword>
<dbReference type="Gene3D" id="2.60.40.2380">
    <property type="match status" value="1"/>
</dbReference>